<dbReference type="Pfam" id="PF01797">
    <property type="entry name" value="Y1_Tnp"/>
    <property type="match status" value="1"/>
</dbReference>
<organism evidence="2">
    <name type="scientific">marine sediment metagenome</name>
    <dbReference type="NCBI Taxonomy" id="412755"/>
    <lineage>
        <taxon>unclassified sequences</taxon>
        <taxon>metagenomes</taxon>
        <taxon>ecological metagenomes</taxon>
    </lineage>
</organism>
<dbReference type="GO" id="GO:0003677">
    <property type="term" value="F:DNA binding"/>
    <property type="evidence" value="ECO:0007669"/>
    <property type="project" value="InterPro"/>
</dbReference>
<dbReference type="PANTHER" id="PTHR34322:SF2">
    <property type="entry name" value="TRANSPOSASE IS200-LIKE DOMAIN-CONTAINING PROTEIN"/>
    <property type="match status" value="1"/>
</dbReference>
<proteinExistence type="predicted"/>
<accession>X1IPG1</accession>
<dbReference type="PANTHER" id="PTHR34322">
    <property type="entry name" value="TRANSPOSASE, Y1_TNP DOMAIN-CONTAINING"/>
    <property type="match status" value="1"/>
</dbReference>
<dbReference type="AlphaFoldDB" id="X1IPG1"/>
<dbReference type="InterPro" id="IPR002686">
    <property type="entry name" value="Transposase_17"/>
</dbReference>
<sequence>MVIPQPHRKRVKHFDIPGQVHELTFSCYRRLPLLDDDRHKMLLSRAIDAAAARLGFHVVGFVYMPEHVHLLVRPLEPACKVSALLYAIKRPLTYRVKQVMEASRDSRLADLTVRERPGKNAFRFWQEGPGYDRNLTRRDAVIQALEYAHANPVRRGFCDSPGAWKWSSWRFYHGDGPSDP</sequence>
<dbReference type="SUPFAM" id="SSF143422">
    <property type="entry name" value="Transposase IS200-like"/>
    <property type="match status" value="1"/>
</dbReference>
<evidence type="ECO:0000313" key="2">
    <source>
        <dbReference type="EMBL" id="GAH67984.1"/>
    </source>
</evidence>
<feature type="domain" description="Transposase IS200-like" evidence="1">
    <location>
        <begin position="16"/>
        <end position="151"/>
    </location>
</feature>
<dbReference type="GO" id="GO:0004803">
    <property type="term" value="F:transposase activity"/>
    <property type="evidence" value="ECO:0007669"/>
    <property type="project" value="InterPro"/>
</dbReference>
<gene>
    <name evidence="2" type="ORF">S03H2_45058</name>
</gene>
<dbReference type="GO" id="GO:0006313">
    <property type="term" value="P:DNA transposition"/>
    <property type="evidence" value="ECO:0007669"/>
    <property type="project" value="InterPro"/>
</dbReference>
<protein>
    <recommendedName>
        <fullName evidence="1">Transposase IS200-like domain-containing protein</fullName>
    </recommendedName>
</protein>
<evidence type="ECO:0000259" key="1">
    <source>
        <dbReference type="SMART" id="SM01321"/>
    </source>
</evidence>
<dbReference type="Gene3D" id="3.30.70.1290">
    <property type="entry name" value="Transposase IS200-like"/>
    <property type="match status" value="1"/>
</dbReference>
<reference evidence="2" key="1">
    <citation type="journal article" date="2014" name="Front. Microbiol.">
        <title>High frequency of phylogenetically diverse reductive dehalogenase-homologous genes in deep subseafloor sedimentary metagenomes.</title>
        <authorList>
            <person name="Kawai M."/>
            <person name="Futagami T."/>
            <person name="Toyoda A."/>
            <person name="Takaki Y."/>
            <person name="Nishi S."/>
            <person name="Hori S."/>
            <person name="Arai W."/>
            <person name="Tsubouchi T."/>
            <person name="Morono Y."/>
            <person name="Uchiyama I."/>
            <person name="Ito T."/>
            <person name="Fujiyama A."/>
            <person name="Inagaki F."/>
            <person name="Takami H."/>
        </authorList>
    </citation>
    <scope>NUCLEOTIDE SEQUENCE</scope>
    <source>
        <strain evidence="2">Expedition CK06-06</strain>
    </source>
</reference>
<dbReference type="EMBL" id="BARU01028209">
    <property type="protein sequence ID" value="GAH67984.1"/>
    <property type="molecule type" value="Genomic_DNA"/>
</dbReference>
<dbReference type="InterPro" id="IPR036515">
    <property type="entry name" value="Transposase_17_sf"/>
</dbReference>
<dbReference type="SMART" id="SM01321">
    <property type="entry name" value="Y1_Tnp"/>
    <property type="match status" value="1"/>
</dbReference>
<name>X1IPG1_9ZZZZ</name>
<dbReference type="NCBIfam" id="NF047646">
    <property type="entry name" value="REP_Tyr_transpos"/>
    <property type="match status" value="1"/>
</dbReference>
<comment type="caution">
    <text evidence="2">The sequence shown here is derived from an EMBL/GenBank/DDBJ whole genome shotgun (WGS) entry which is preliminary data.</text>
</comment>
<feature type="non-terminal residue" evidence="2">
    <location>
        <position position="180"/>
    </location>
</feature>